<protein>
    <submittedName>
        <fullName evidence="2">Uncharacterized protein</fullName>
    </submittedName>
</protein>
<evidence type="ECO:0000313" key="2">
    <source>
        <dbReference type="EMBL" id="ALL65185.1"/>
    </source>
</evidence>
<dbReference type="AlphaFoldDB" id="A0A0P0RA97"/>
<proteinExistence type="predicted"/>
<gene>
    <name evidence="2" type="ORF">K788_0004440</name>
</gene>
<dbReference type="KEGG" id="bcai:K788_0004440"/>
<accession>A0A0P0RA97</accession>
<dbReference type="Proteomes" id="UP000019146">
    <property type="component" value="Chromosome 1"/>
</dbReference>
<feature type="region of interest" description="Disordered" evidence="1">
    <location>
        <begin position="38"/>
        <end position="57"/>
    </location>
</feature>
<dbReference type="EMBL" id="CP012746">
    <property type="protein sequence ID" value="ALL65185.1"/>
    <property type="molecule type" value="Genomic_DNA"/>
</dbReference>
<evidence type="ECO:0000256" key="1">
    <source>
        <dbReference type="SAM" id="MobiDB-lite"/>
    </source>
</evidence>
<evidence type="ECO:0000313" key="3">
    <source>
        <dbReference type="Proteomes" id="UP000019146"/>
    </source>
</evidence>
<sequence>MSHGLDVASIGCVAGCRARLPVAIARTVARGGDVRRKEVQDYNPGRPGRPASHDAPHALTACPRRRHAPPAMRRVILRRVSGRSW</sequence>
<name>A0A0P0RA97_9BURK</name>
<organism evidence="2 3">
    <name type="scientific">Paraburkholderia caribensis MBA4</name>
    <dbReference type="NCBI Taxonomy" id="1323664"/>
    <lineage>
        <taxon>Bacteria</taxon>
        <taxon>Pseudomonadati</taxon>
        <taxon>Pseudomonadota</taxon>
        <taxon>Betaproteobacteria</taxon>
        <taxon>Burkholderiales</taxon>
        <taxon>Burkholderiaceae</taxon>
        <taxon>Paraburkholderia</taxon>
    </lineage>
</organism>
<reference evidence="2 3" key="1">
    <citation type="journal article" date="2014" name="Genome Announc.">
        <title>Draft Genome Sequence of the Haloacid-Degrading Burkholderia caribensis Strain MBA4.</title>
        <authorList>
            <person name="Pan Y."/>
            <person name="Kong K.F."/>
            <person name="Tsang J.S."/>
        </authorList>
    </citation>
    <scope>NUCLEOTIDE SEQUENCE [LARGE SCALE GENOMIC DNA]</scope>
    <source>
        <strain evidence="2 3">MBA4</strain>
    </source>
</reference>